<dbReference type="PRINTS" id="PR00987">
    <property type="entry name" value="TRNASYNTHGLU"/>
</dbReference>
<dbReference type="RefSeq" id="WP_007017904.1">
    <property type="nucleotide sequence ID" value="NZ_CH724115.1"/>
</dbReference>
<dbReference type="HAMAP" id="MF_01428">
    <property type="entry name" value="Glu_Q_tRNA_synth"/>
    <property type="match status" value="1"/>
</dbReference>
<dbReference type="Gene3D" id="3.40.50.620">
    <property type="entry name" value="HUPs"/>
    <property type="match status" value="1"/>
</dbReference>
<dbReference type="PANTHER" id="PTHR43311">
    <property type="entry name" value="GLUTAMATE--TRNA LIGASE"/>
    <property type="match status" value="1"/>
</dbReference>
<dbReference type="Pfam" id="PF00749">
    <property type="entry name" value="tRNA-synt_1c"/>
    <property type="match status" value="1"/>
</dbReference>
<name>Q1N0Z9_9GAMM</name>
<feature type="short sequence motif" description="'HIGH' region" evidence="7">
    <location>
        <begin position="9"/>
        <end position="19"/>
    </location>
</feature>
<evidence type="ECO:0000313" key="11">
    <source>
        <dbReference type="Proteomes" id="UP000004263"/>
    </source>
</evidence>
<dbReference type="FunFam" id="3.40.50.620:FF:000093">
    <property type="entry name" value="Glutamyl-Q tRNA(Asp) synthetase"/>
    <property type="match status" value="1"/>
</dbReference>
<dbReference type="InterPro" id="IPR000924">
    <property type="entry name" value="Glu/Gln-tRNA-synth"/>
</dbReference>
<dbReference type="NCBIfam" id="TIGR03838">
    <property type="entry name" value="queuosine_YadB"/>
    <property type="match status" value="1"/>
</dbReference>
<dbReference type="GO" id="GO:0004818">
    <property type="term" value="F:glutamate-tRNA ligase activity"/>
    <property type="evidence" value="ECO:0007669"/>
    <property type="project" value="TreeGrafter"/>
</dbReference>
<keyword evidence="3 7" id="KW-0547">Nucleotide-binding</keyword>
<dbReference type="NCBIfam" id="NF004314">
    <property type="entry name" value="PRK05710.1-3"/>
    <property type="match status" value="1"/>
</dbReference>
<dbReference type="STRING" id="207949.RED65_13977"/>
<evidence type="ECO:0000313" key="10">
    <source>
        <dbReference type="EMBL" id="EAT11875.1"/>
    </source>
</evidence>
<reference evidence="10 11" key="1">
    <citation type="submission" date="2006-03" db="EMBL/GenBank/DDBJ databases">
        <authorList>
            <person name="Pinhassi J."/>
            <person name="Pedros-Alio C."/>
            <person name="Ferriera S."/>
            <person name="Johnson J."/>
            <person name="Kravitz S."/>
            <person name="Halpern A."/>
            <person name="Remington K."/>
            <person name="Beeson K."/>
            <person name="Tran B."/>
            <person name="Rogers Y.-H."/>
            <person name="Friedman R."/>
            <person name="Venter J.C."/>
        </authorList>
    </citation>
    <scope>NUCLEOTIDE SEQUENCE [LARGE SCALE GENOMIC DNA]</scope>
    <source>
        <strain evidence="10 11">RED65</strain>
    </source>
</reference>
<evidence type="ECO:0000256" key="1">
    <source>
        <dbReference type="ARBA" id="ARBA00022598"/>
    </source>
</evidence>
<dbReference type="GO" id="GO:0008270">
    <property type="term" value="F:zinc ion binding"/>
    <property type="evidence" value="ECO:0007669"/>
    <property type="project" value="InterPro"/>
</dbReference>
<dbReference type="OrthoDB" id="9807503at2"/>
<evidence type="ECO:0000256" key="6">
    <source>
        <dbReference type="ARBA" id="ARBA00023146"/>
    </source>
</evidence>
<proteinExistence type="inferred from homology"/>
<dbReference type="Proteomes" id="UP000004263">
    <property type="component" value="Unassembled WGS sequence"/>
</dbReference>
<organism evidence="10 11">
    <name type="scientific">Bermanella marisrubri</name>
    <dbReference type="NCBI Taxonomy" id="207949"/>
    <lineage>
        <taxon>Bacteria</taxon>
        <taxon>Pseudomonadati</taxon>
        <taxon>Pseudomonadota</taxon>
        <taxon>Gammaproteobacteria</taxon>
        <taxon>Oceanospirillales</taxon>
        <taxon>Oceanospirillaceae</taxon>
        <taxon>Bermanella</taxon>
    </lineage>
</organism>
<keyword evidence="2" id="KW-0479">Metal-binding</keyword>
<evidence type="ECO:0000256" key="3">
    <source>
        <dbReference type="ARBA" id="ARBA00022741"/>
    </source>
</evidence>
<dbReference type="GO" id="GO:0005829">
    <property type="term" value="C:cytosol"/>
    <property type="evidence" value="ECO:0007669"/>
    <property type="project" value="TreeGrafter"/>
</dbReference>
<evidence type="ECO:0000256" key="4">
    <source>
        <dbReference type="ARBA" id="ARBA00022833"/>
    </source>
</evidence>
<feature type="domain" description="Glutamyl/glutaminyl-tRNA synthetase class Ib catalytic" evidence="9">
    <location>
        <begin position="6"/>
        <end position="234"/>
    </location>
</feature>
<feature type="binding site" evidence="7">
    <location>
        <position position="185"/>
    </location>
    <ligand>
        <name>L-glutamate</name>
        <dbReference type="ChEBI" id="CHEBI:29985"/>
    </ligand>
</feature>
<dbReference type="GO" id="GO:0005524">
    <property type="term" value="F:ATP binding"/>
    <property type="evidence" value="ECO:0007669"/>
    <property type="project" value="UniProtKB-KW"/>
</dbReference>
<dbReference type="InterPro" id="IPR022380">
    <property type="entry name" value="Glu-Q_tRNA(Asp)_Synthase"/>
</dbReference>
<dbReference type="GO" id="GO:0006424">
    <property type="term" value="P:glutamyl-tRNA aminoacylation"/>
    <property type="evidence" value="ECO:0007669"/>
    <property type="project" value="InterPro"/>
</dbReference>
<dbReference type="PANTHER" id="PTHR43311:SF1">
    <property type="entry name" value="GLUTAMYL-Q TRNA(ASP) SYNTHETASE"/>
    <property type="match status" value="1"/>
</dbReference>
<feature type="binding site" evidence="7">
    <location>
        <begin position="6"/>
        <end position="10"/>
    </location>
    <ligand>
        <name>L-glutamate</name>
        <dbReference type="ChEBI" id="CHEBI:29985"/>
    </ligand>
</feature>
<evidence type="ECO:0000256" key="8">
    <source>
        <dbReference type="RuleBase" id="RU363037"/>
    </source>
</evidence>
<dbReference type="AlphaFoldDB" id="Q1N0Z9"/>
<keyword evidence="6 7" id="KW-0030">Aminoacyl-tRNA synthetase</keyword>
<dbReference type="EC" id="6.1.1.-" evidence="7"/>
<keyword evidence="11" id="KW-1185">Reference proteome</keyword>
<accession>Q1N0Z9</accession>
<feature type="binding site" evidence="7">
    <location>
        <position position="42"/>
    </location>
    <ligand>
        <name>L-glutamate</name>
        <dbReference type="ChEBI" id="CHEBI:29985"/>
    </ligand>
</feature>
<keyword evidence="4" id="KW-0862">Zinc</keyword>
<dbReference type="HOGENOM" id="CLU_015768_0_1_6"/>
<dbReference type="InterPro" id="IPR020058">
    <property type="entry name" value="Glu/Gln-tRNA-synth_Ib_cat-dom"/>
</dbReference>
<gene>
    <name evidence="7" type="primary">gluQ</name>
    <name evidence="10" type="ORF">RED65_13977</name>
</gene>
<feature type="binding site" evidence="7">
    <location>
        <position position="167"/>
    </location>
    <ligand>
        <name>L-glutamate</name>
        <dbReference type="ChEBI" id="CHEBI:29985"/>
    </ligand>
</feature>
<evidence type="ECO:0000256" key="5">
    <source>
        <dbReference type="ARBA" id="ARBA00022840"/>
    </source>
</evidence>
<evidence type="ECO:0000256" key="7">
    <source>
        <dbReference type="HAMAP-Rule" id="MF_01428"/>
    </source>
</evidence>
<keyword evidence="1 7" id="KW-0436">Ligase</keyword>
<dbReference type="SUPFAM" id="SSF52374">
    <property type="entry name" value="Nucleotidylyl transferase"/>
    <property type="match status" value="1"/>
</dbReference>
<comment type="function">
    <text evidence="7">Catalyzes the tRNA-independent activation of glutamate in presence of ATP and the subsequent transfer of glutamate onto a tRNA(Asp). Glutamate is transferred on the 2-amino-5-(4,5-dihydroxy-2-cyclopenten-1-yl) moiety of the queuosine in the wobble position of the QUC anticodon.</text>
</comment>
<evidence type="ECO:0000259" key="9">
    <source>
        <dbReference type="Pfam" id="PF00749"/>
    </source>
</evidence>
<evidence type="ECO:0000256" key="2">
    <source>
        <dbReference type="ARBA" id="ARBA00022723"/>
    </source>
</evidence>
<dbReference type="EMBL" id="AAQH01000012">
    <property type="protein sequence ID" value="EAT11875.1"/>
    <property type="molecule type" value="Genomic_DNA"/>
</dbReference>
<feature type="short sequence motif" description="'KMSKS' region" evidence="7">
    <location>
        <begin position="223"/>
        <end position="227"/>
    </location>
</feature>
<keyword evidence="5 7" id="KW-0067">ATP-binding</keyword>
<comment type="caution">
    <text evidence="7">Lacks conserved residue(s) required for the propagation of feature annotation.</text>
</comment>
<dbReference type="GO" id="GO:0006400">
    <property type="term" value="P:tRNA modification"/>
    <property type="evidence" value="ECO:0007669"/>
    <property type="project" value="InterPro"/>
</dbReference>
<feature type="binding site" evidence="7">
    <location>
        <position position="226"/>
    </location>
    <ligand>
        <name>ATP</name>
        <dbReference type="ChEBI" id="CHEBI:30616"/>
    </ligand>
</feature>
<sequence>MSYIGRFAPTPTGPLHFGSLVAALASYLDAKAHNGAWLLRIEDLDPPREDPNATKLIQQQLIAHDLHWDGQVSLQSQHHKRYEDVLAQLRESGDLFACNCSRKQLAEQQGKHLGRCHSNTEQPHAWRLAMKDDPIHFKDRVYGSYTETPLSEVGDQVLKRKDGYYAYQLAVVADDHDAGITHVVRGVDLLDNTARQIYLMQCLGYPIPNYMHIPLITNDQGQKLSKQNQAKALDLTQPQQNLRHALHFLQQAEPPTSLPTCSEVLAFAVENWQPKTIPANKQGLI</sequence>
<protein>
    <recommendedName>
        <fullName evidence="7">Glutamyl-Q tRNA(Asp) synthetase</fullName>
        <shortName evidence="7">Glu-Q-RSs</shortName>
        <ecNumber evidence="7">6.1.1.-</ecNumber>
    </recommendedName>
</protein>
<comment type="similarity">
    <text evidence="7">Belongs to the class-I aminoacyl-tRNA synthetase family. GluQ subfamily.</text>
</comment>
<dbReference type="InterPro" id="IPR049940">
    <property type="entry name" value="GluQ/Sye"/>
</dbReference>
<comment type="caution">
    <text evidence="10">The sequence shown here is derived from an EMBL/GenBank/DDBJ whole genome shotgun (WGS) entry which is preliminary data.</text>
</comment>
<dbReference type="InterPro" id="IPR014729">
    <property type="entry name" value="Rossmann-like_a/b/a_fold"/>
</dbReference>
<keyword evidence="8" id="KW-0648">Protein biosynthesis</keyword>